<dbReference type="EMBL" id="JAPFRD010000010">
    <property type="protein sequence ID" value="MCW8108714.1"/>
    <property type="molecule type" value="Genomic_DNA"/>
</dbReference>
<dbReference type="RefSeq" id="WP_265617459.1">
    <property type="nucleotide sequence ID" value="NZ_JAPFRD010000010.1"/>
</dbReference>
<sequence length="328" mass="37493">MSIPNHIVHTLTQYLPLAQPSHIEIIQPLWNDYGYCVRCRLRSGRYVVVKVVALPTTLTHHPKGWTTKRSHARKCRSFEVEMNFYQHYALHTPLPQLPKPFTLKTLENGWLFALSDLKAEGFINTCTQITVAQSFGVLDWLAHFHGSFLHHSGEGLWPQGGYWHLSTRQDELKQTQSDPLKSAAGKLDELLATCPYQTIIHGDAKVANFCFTADFQQCAAVDFQYPGRAPGIVDVAYFIGSALTDKDQVVYWETCLDRYFSTLAQALSANFDEHQIKQIESAWRALYPIACADFHRFLSGWSPEHWKINQHLHEQTAFALAMLDQNQF</sequence>
<dbReference type="InterPro" id="IPR004119">
    <property type="entry name" value="EcKL"/>
</dbReference>
<dbReference type="InterPro" id="IPR011009">
    <property type="entry name" value="Kinase-like_dom_sf"/>
</dbReference>
<dbReference type="SMART" id="SM00587">
    <property type="entry name" value="CHK"/>
    <property type="match status" value="1"/>
</dbReference>
<dbReference type="InterPro" id="IPR015897">
    <property type="entry name" value="CHK_kinase-like"/>
</dbReference>
<dbReference type="Pfam" id="PF02958">
    <property type="entry name" value="EcKL"/>
    <property type="match status" value="1"/>
</dbReference>
<accession>A0ABT3P7H1</accession>
<dbReference type="Proteomes" id="UP001142810">
    <property type="component" value="Unassembled WGS sequence"/>
</dbReference>
<name>A0ABT3P7H1_9ALTE</name>
<evidence type="ECO:0000313" key="3">
    <source>
        <dbReference type="Proteomes" id="UP001142810"/>
    </source>
</evidence>
<protein>
    <submittedName>
        <fullName evidence="2">Ecdysteroid 22-kinase family protein</fullName>
    </submittedName>
</protein>
<gene>
    <name evidence="2" type="ORF">OPS25_09415</name>
</gene>
<evidence type="ECO:0000259" key="1">
    <source>
        <dbReference type="SMART" id="SM00587"/>
    </source>
</evidence>
<dbReference type="PANTHER" id="PTHR11012:SF30">
    <property type="entry name" value="PROTEIN KINASE-LIKE DOMAIN-CONTAINING"/>
    <property type="match status" value="1"/>
</dbReference>
<comment type="caution">
    <text evidence="2">The sequence shown here is derived from an EMBL/GenBank/DDBJ whole genome shotgun (WGS) entry which is preliminary data.</text>
</comment>
<feature type="domain" description="CHK kinase-like" evidence="1">
    <location>
        <begin position="112"/>
        <end position="269"/>
    </location>
</feature>
<dbReference type="Gene3D" id="3.90.1200.10">
    <property type="match status" value="1"/>
</dbReference>
<evidence type="ECO:0000313" key="2">
    <source>
        <dbReference type="EMBL" id="MCW8108714.1"/>
    </source>
</evidence>
<dbReference type="SUPFAM" id="SSF56112">
    <property type="entry name" value="Protein kinase-like (PK-like)"/>
    <property type="match status" value="1"/>
</dbReference>
<reference evidence="2" key="1">
    <citation type="submission" date="2022-11" db="EMBL/GenBank/DDBJ databases">
        <title>Alteromonas sp. nov., isolated from sea water of the Qingdao.</title>
        <authorList>
            <person name="Wang Q."/>
        </authorList>
    </citation>
    <scope>NUCLEOTIDE SEQUENCE</scope>
    <source>
        <strain evidence="2">ASW11-7</strain>
    </source>
</reference>
<organism evidence="2 3">
    <name type="scientific">Alteromonas aquimaris</name>
    <dbReference type="NCBI Taxonomy" id="2998417"/>
    <lineage>
        <taxon>Bacteria</taxon>
        <taxon>Pseudomonadati</taxon>
        <taxon>Pseudomonadota</taxon>
        <taxon>Gammaproteobacteria</taxon>
        <taxon>Alteromonadales</taxon>
        <taxon>Alteromonadaceae</taxon>
        <taxon>Alteromonas/Salinimonas group</taxon>
        <taxon>Alteromonas</taxon>
    </lineage>
</organism>
<keyword evidence="3" id="KW-1185">Reference proteome</keyword>
<dbReference type="PANTHER" id="PTHR11012">
    <property type="entry name" value="PROTEIN KINASE-LIKE DOMAIN-CONTAINING"/>
    <property type="match status" value="1"/>
</dbReference>
<proteinExistence type="predicted"/>